<dbReference type="SUPFAM" id="SSF56784">
    <property type="entry name" value="HAD-like"/>
    <property type="match status" value="1"/>
</dbReference>
<reference evidence="1 2" key="1">
    <citation type="submission" date="2024-04" db="EMBL/GenBank/DDBJ databases">
        <title>Novel species of the genus Ideonella isolated from streams.</title>
        <authorList>
            <person name="Lu H."/>
        </authorList>
    </citation>
    <scope>NUCLEOTIDE SEQUENCE [LARGE SCALE GENOMIC DNA]</scope>
    <source>
        <strain evidence="1 2">LYT19W</strain>
    </source>
</reference>
<protein>
    <submittedName>
        <fullName evidence="1">Pyrimidine 5'-nucleotidase</fullName>
    </submittedName>
</protein>
<dbReference type="InterPro" id="IPR010237">
    <property type="entry name" value="Pyr-5-nucltdase"/>
</dbReference>
<dbReference type="PANTHER" id="PTHR47438:SF1">
    <property type="entry name" value="PHOSPHATE METABOLISM PROTEIN 8-RELATED"/>
    <property type="match status" value="1"/>
</dbReference>
<dbReference type="InterPro" id="IPR036412">
    <property type="entry name" value="HAD-like_sf"/>
</dbReference>
<dbReference type="InterPro" id="IPR023214">
    <property type="entry name" value="HAD_sf"/>
</dbReference>
<dbReference type="PANTHER" id="PTHR47438">
    <property type="entry name" value="PHOSPHATE METABOLISM PROTEIN 8-RELATED"/>
    <property type="match status" value="1"/>
</dbReference>
<gene>
    <name evidence="1" type="ORF">AACH00_18180</name>
</gene>
<dbReference type="EMBL" id="JBBUTI010000015">
    <property type="protein sequence ID" value="MEK8048287.1"/>
    <property type="molecule type" value="Genomic_DNA"/>
</dbReference>
<dbReference type="NCBIfam" id="TIGR01509">
    <property type="entry name" value="HAD-SF-IA-v3"/>
    <property type="match status" value="1"/>
</dbReference>
<evidence type="ECO:0000313" key="1">
    <source>
        <dbReference type="EMBL" id="MEK8048287.1"/>
    </source>
</evidence>
<keyword evidence="2" id="KW-1185">Reference proteome</keyword>
<dbReference type="SFLD" id="SFLDG01132">
    <property type="entry name" value="C1.5.3:_5'-Nucleotidase_Like"/>
    <property type="match status" value="1"/>
</dbReference>
<accession>A0ABU9CCG5</accession>
<dbReference type="NCBIfam" id="TIGR01993">
    <property type="entry name" value="Pyr-5-nucltdase"/>
    <property type="match status" value="1"/>
</dbReference>
<dbReference type="RefSeq" id="WP_341400600.1">
    <property type="nucleotide sequence ID" value="NZ_JBBUTI010000015.1"/>
</dbReference>
<sequence>MTERGRLARDPGTVWLFDLDNTLHNASVSAFKHLDRSMNSYIERQVGVSAEQANHLRAHYWHRYGATLLGLIRHHGVKVDHFLHHTHVLPTLEQDVVTHAHDVAAVRRLAGRKYILTNAPLAYTERVLGALKMRGLFDGIISIEQMTMFGELRPKPDARMFRTLAVKLGVPPGRCVLVEDTLAHQKAARSVGMRCVWMQRWVKLGSHGPELGVYLHRKPAYVCARINSLNQLHRAL</sequence>
<name>A0ABU9CCG5_9BURK</name>
<evidence type="ECO:0000313" key="2">
    <source>
        <dbReference type="Proteomes" id="UP001379945"/>
    </source>
</evidence>
<dbReference type="SFLD" id="SFLDS00003">
    <property type="entry name" value="Haloacid_Dehalogenase"/>
    <property type="match status" value="1"/>
</dbReference>
<dbReference type="Pfam" id="PF00702">
    <property type="entry name" value="Hydrolase"/>
    <property type="match status" value="1"/>
</dbReference>
<dbReference type="Gene3D" id="3.40.50.1000">
    <property type="entry name" value="HAD superfamily/HAD-like"/>
    <property type="match status" value="1"/>
</dbReference>
<dbReference type="Proteomes" id="UP001379945">
    <property type="component" value="Unassembled WGS sequence"/>
</dbReference>
<dbReference type="SFLD" id="SFLDG01129">
    <property type="entry name" value="C1.5:_HAD__Beta-PGM__Phosphata"/>
    <property type="match status" value="1"/>
</dbReference>
<dbReference type="Gene3D" id="1.10.150.450">
    <property type="match status" value="1"/>
</dbReference>
<organism evidence="1 2">
    <name type="scientific">Ideonella margarita</name>
    <dbReference type="NCBI Taxonomy" id="2984191"/>
    <lineage>
        <taxon>Bacteria</taxon>
        <taxon>Pseudomonadati</taxon>
        <taxon>Pseudomonadota</taxon>
        <taxon>Betaproteobacteria</taxon>
        <taxon>Burkholderiales</taxon>
        <taxon>Sphaerotilaceae</taxon>
        <taxon>Ideonella</taxon>
    </lineage>
</organism>
<dbReference type="InterPro" id="IPR006439">
    <property type="entry name" value="HAD-SF_hydro_IA"/>
</dbReference>
<proteinExistence type="predicted"/>
<comment type="caution">
    <text evidence="1">The sequence shown here is derived from an EMBL/GenBank/DDBJ whole genome shotgun (WGS) entry which is preliminary data.</text>
</comment>
<dbReference type="InterPro" id="IPR052791">
    <property type="entry name" value="SSM1_domain"/>
</dbReference>